<evidence type="ECO:0000313" key="2">
    <source>
        <dbReference type="Proteomes" id="UP001631969"/>
    </source>
</evidence>
<dbReference type="EMBL" id="JBJURJ010000022">
    <property type="protein sequence ID" value="MFM9331788.1"/>
    <property type="molecule type" value="Genomic_DNA"/>
</dbReference>
<accession>A0ACC7P485</accession>
<keyword evidence="2" id="KW-1185">Reference proteome</keyword>
<organism evidence="1 2">
    <name type="scientific">Paenibacillus mesotrionivorans</name>
    <dbReference type="NCBI Taxonomy" id="3160968"/>
    <lineage>
        <taxon>Bacteria</taxon>
        <taxon>Bacillati</taxon>
        <taxon>Bacillota</taxon>
        <taxon>Bacilli</taxon>
        <taxon>Bacillales</taxon>
        <taxon>Paenibacillaceae</taxon>
        <taxon>Paenibacillus</taxon>
    </lineage>
</organism>
<reference evidence="1" key="1">
    <citation type="submission" date="2024-12" db="EMBL/GenBank/DDBJ databases">
        <authorList>
            <person name="Wu N."/>
        </authorList>
    </citation>
    <scope>NUCLEOTIDE SEQUENCE</scope>
    <source>
        <strain evidence="1">P15</strain>
    </source>
</reference>
<evidence type="ECO:0000313" key="1">
    <source>
        <dbReference type="EMBL" id="MFM9331788.1"/>
    </source>
</evidence>
<protein>
    <submittedName>
        <fullName evidence="1">Helix-turn-helix transcriptional regulator</fullName>
    </submittedName>
</protein>
<dbReference type="Proteomes" id="UP001631969">
    <property type="component" value="Unassembled WGS sequence"/>
</dbReference>
<comment type="caution">
    <text evidence="1">The sequence shown here is derived from an EMBL/GenBank/DDBJ whole genome shotgun (WGS) entry which is preliminary data.</text>
</comment>
<proteinExistence type="predicted"/>
<sequence length="309" mass="34971">MKIDRMLGMLIYLLNRDTVSARELANRFEVSIRTVQRDMETLGLAGVPVASILGTAGGYRILDTYKLNRQLFSAEDYVQLIIALRGLGSAYQSREVGATLEKMLSLAPDGTAAEQRLQLDLSVLREGVEAGDRLAALDAAIRSGKAVRFDYTDVQLFSTRRLVEPMQLTYKWHAWYLLGYCCEKQAYRLFRLSRIRDLTVTGESVSRDHRQAEQQWAEAEKERPYVGMKLAFAPEVRILVEESFPFAHISRSAEGHTLLAELSLPENERGWFGVLLELGGRVTVLEPEAVRQELLSRARDIVNLYRSAE</sequence>
<gene>
    <name evidence="1" type="ORF">ACI1P1_26160</name>
</gene>
<name>A0ACC7P485_9BACL</name>